<accession>A0ACB7XRF6</accession>
<dbReference type="Proteomes" id="UP000828048">
    <property type="component" value="Chromosome 1"/>
</dbReference>
<reference evidence="1 2" key="1">
    <citation type="journal article" date="2021" name="Hortic Res">
        <title>High-quality reference genome and annotation aids understanding of berry development for evergreen blueberry (Vaccinium darrowii).</title>
        <authorList>
            <person name="Yu J."/>
            <person name="Hulse-Kemp A.M."/>
            <person name="Babiker E."/>
            <person name="Staton M."/>
        </authorList>
    </citation>
    <scope>NUCLEOTIDE SEQUENCE [LARGE SCALE GENOMIC DNA]</scope>
    <source>
        <strain evidence="2">cv. NJ 8807/NJ 8810</strain>
        <tissue evidence="1">Young leaf</tissue>
    </source>
</reference>
<gene>
    <name evidence="1" type="ORF">Vadar_017247</name>
</gene>
<dbReference type="EMBL" id="CM037151">
    <property type="protein sequence ID" value="KAH7843493.1"/>
    <property type="molecule type" value="Genomic_DNA"/>
</dbReference>
<organism evidence="1 2">
    <name type="scientific">Vaccinium darrowii</name>
    <dbReference type="NCBI Taxonomy" id="229202"/>
    <lineage>
        <taxon>Eukaryota</taxon>
        <taxon>Viridiplantae</taxon>
        <taxon>Streptophyta</taxon>
        <taxon>Embryophyta</taxon>
        <taxon>Tracheophyta</taxon>
        <taxon>Spermatophyta</taxon>
        <taxon>Magnoliopsida</taxon>
        <taxon>eudicotyledons</taxon>
        <taxon>Gunneridae</taxon>
        <taxon>Pentapetalae</taxon>
        <taxon>asterids</taxon>
        <taxon>Ericales</taxon>
        <taxon>Ericaceae</taxon>
        <taxon>Vaccinioideae</taxon>
        <taxon>Vaccinieae</taxon>
        <taxon>Vaccinium</taxon>
    </lineage>
</organism>
<proteinExistence type="predicted"/>
<name>A0ACB7XRF6_9ERIC</name>
<comment type="caution">
    <text evidence="1">The sequence shown here is derived from an EMBL/GenBank/DDBJ whole genome shotgun (WGS) entry which is preliminary data.</text>
</comment>
<protein>
    <submittedName>
        <fullName evidence="1">Uncharacterized protein</fullName>
    </submittedName>
</protein>
<keyword evidence="2" id="KW-1185">Reference proteome</keyword>
<evidence type="ECO:0000313" key="2">
    <source>
        <dbReference type="Proteomes" id="UP000828048"/>
    </source>
</evidence>
<evidence type="ECO:0000313" key="1">
    <source>
        <dbReference type="EMBL" id="KAH7843493.1"/>
    </source>
</evidence>
<sequence length="206" mass="22331">MAYWPFGGGGREARRAMEVAGGDRRGGGLWLIRFFSFPGCKNEKEQEFSLSESQRKGREESDQPEPSTPVITTGDLHSPPRLPSTTTERPLSSTTTIKPEDYKKSPAHYAVATSDHATLSSIISILPRLADLSKIHTESDSLTQEIIADQISSTLDRSDNAHREAPLHLAVHLNDSLAAGTLALAGAGADISLQNAADWNRLQEAI</sequence>